<name>A0A0K2UCC8_LEPSM</name>
<organism evidence="1">
    <name type="scientific">Lepeophtheirus salmonis</name>
    <name type="common">Salmon louse</name>
    <name type="synonym">Caligus salmonis</name>
    <dbReference type="NCBI Taxonomy" id="72036"/>
    <lineage>
        <taxon>Eukaryota</taxon>
        <taxon>Metazoa</taxon>
        <taxon>Ecdysozoa</taxon>
        <taxon>Arthropoda</taxon>
        <taxon>Crustacea</taxon>
        <taxon>Multicrustacea</taxon>
        <taxon>Hexanauplia</taxon>
        <taxon>Copepoda</taxon>
        <taxon>Siphonostomatoida</taxon>
        <taxon>Caligidae</taxon>
        <taxon>Lepeophtheirus</taxon>
    </lineage>
</organism>
<evidence type="ECO:0000313" key="1">
    <source>
        <dbReference type="EMBL" id="CDW35341.1"/>
    </source>
</evidence>
<accession>A0A0K2UCC8</accession>
<protein>
    <submittedName>
        <fullName evidence="1">Uncharacterized protein</fullName>
    </submittedName>
</protein>
<dbReference type="EMBL" id="HACA01017980">
    <property type="protein sequence ID" value="CDW35341.1"/>
    <property type="molecule type" value="Transcribed_RNA"/>
</dbReference>
<reference evidence="1" key="1">
    <citation type="submission" date="2014-05" db="EMBL/GenBank/DDBJ databases">
        <authorList>
            <person name="Chronopoulou M."/>
        </authorList>
    </citation>
    <scope>NUCLEOTIDE SEQUENCE</scope>
    <source>
        <tissue evidence="1">Whole organism</tissue>
    </source>
</reference>
<proteinExistence type="predicted"/>
<sequence>MSKLYYCTIFCCSLLSFGKRVSLLVINVHLISISF</sequence>
<dbReference type="AlphaFoldDB" id="A0A0K2UCC8"/>